<accession>F1TFG1</accession>
<reference evidence="5" key="2">
    <citation type="submission" date="2011-01" db="EMBL/GenBank/DDBJ databases">
        <title>The Non-contiguous Finished genome of Clostridium papyrosolvens.</title>
        <authorList>
            <person name="Lucas S."/>
            <person name="Copeland A."/>
            <person name="Lapidus A."/>
            <person name="Cheng J.-F."/>
            <person name="Goodwin L."/>
            <person name="Pitluck S."/>
            <person name="Misra M."/>
            <person name="Chertkov O."/>
            <person name="Detter J.C."/>
            <person name="Han C."/>
            <person name="Tapia R."/>
            <person name="Land M."/>
            <person name="Hauser L."/>
            <person name="Kyrpides N."/>
            <person name="Ivanova N."/>
            <person name="Pagani I."/>
            <person name="Mouttaki H."/>
            <person name="He Z."/>
            <person name="Zhou J."/>
            <person name="Hemme C.L."/>
            <person name="Woyke T."/>
        </authorList>
    </citation>
    <scope>NUCLEOTIDE SEQUENCE [LARGE SCALE GENOMIC DNA]</scope>
    <source>
        <strain evidence="5">DSM 2782</strain>
    </source>
</reference>
<evidence type="ECO:0000313" key="5">
    <source>
        <dbReference type="EMBL" id="EGD46885.1"/>
    </source>
</evidence>
<dbReference type="Proteomes" id="UP000003860">
    <property type="component" value="Unassembled WGS sequence"/>
</dbReference>
<proteinExistence type="predicted"/>
<dbReference type="InterPro" id="IPR000843">
    <property type="entry name" value="HTH_LacI"/>
</dbReference>
<keyword evidence="6" id="KW-1185">Reference proteome</keyword>
<dbReference type="SUPFAM" id="SSF53822">
    <property type="entry name" value="Periplasmic binding protein-like I"/>
    <property type="match status" value="1"/>
</dbReference>
<dbReference type="PANTHER" id="PTHR30146:SF109">
    <property type="entry name" value="HTH-TYPE TRANSCRIPTIONAL REGULATOR GALS"/>
    <property type="match status" value="1"/>
</dbReference>
<dbReference type="PROSITE" id="PS50932">
    <property type="entry name" value="HTH_LACI_2"/>
    <property type="match status" value="1"/>
</dbReference>
<keyword evidence="1" id="KW-0805">Transcription regulation</keyword>
<keyword evidence="3" id="KW-0804">Transcription</keyword>
<dbReference type="SUPFAM" id="SSF47413">
    <property type="entry name" value="lambda repressor-like DNA-binding domains"/>
    <property type="match status" value="1"/>
</dbReference>
<dbReference type="Gene3D" id="1.10.260.40">
    <property type="entry name" value="lambda repressor-like DNA-binding domains"/>
    <property type="match status" value="1"/>
</dbReference>
<dbReference type="Pfam" id="PF13377">
    <property type="entry name" value="Peripla_BP_3"/>
    <property type="match status" value="1"/>
</dbReference>
<feature type="domain" description="HTH lacI-type" evidence="4">
    <location>
        <begin position="4"/>
        <end position="61"/>
    </location>
</feature>
<dbReference type="Gene3D" id="3.40.50.2300">
    <property type="match status" value="2"/>
</dbReference>
<sequence>MANANIKIIAEKTKLSTGTVSIVLNGRGDKMRISQKTQNRVWEEAKLLGYKPNIYARRLRNQSAVNSAAIIGILWPSVFSSELIVNFFEGIQNSILKDKLNVEVVFKPYQYSEISNMEDIFENQLFNGVIIVGASDSDIEYLYKIKSTMPIILFNRQNDKFSTVCIDNYTTGEKVSRLFAARGHKKAGLISPNLLSRNFSMRRTGFLDGCQKYGITVLPEHIINESIDLEGKYRSAEKLIKSQPLPSALFLLVSGYSIEVYSVLQKNGIRIPEDIEIIGCSDIVSSRILKPSMTVLDLPIQKMVKKSLQLILDMINGYIREPHNIFEETHFIFRESCGGFPDSQPAT</sequence>
<dbReference type="InterPro" id="IPR028082">
    <property type="entry name" value="Peripla_BP_I"/>
</dbReference>
<evidence type="ECO:0000259" key="4">
    <source>
        <dbReference type="PROSITE" id="PS50932"/>
    </source>
</evidence>
<evidence type="ECO:0000313" key="6">
    <source>
        <dbReference type="Proteomes" id="UP000003860"/>
    </source>
</evidence>
<evidence type="ECO:0000256" key="2">
    <source>
        <dbReference type="ARBA" id="ARBA00023125"/>
    </source>
</evidence>
<dbReference type="EMBL" id="ACXX02000011">
    <property type="protein sequence ID" value="EGD46885.1"/>
    <property type="molecule type" value="Genomic_DNA"/>
</dbReference>
<dbReference type="GO" id="GO:0003700">
    <property type="term" value="F:DNA-binding transcription factor activity"/>
    <property type="evidence" value="ECO:0007669"/>
    <property type="project" value="TreeGrafter"/>
</dbReference>
<dbReference type="CDD" id="cd01392">
    <property type="entry name" value="HTH_LacI"/>
    <property type="match status" value="1"/>
</dbReference>
<organism evidence="5 6">
    <name type="scientific">Ruminiclostridium papyrosolvens DSM 2782</name>
    <dbReference type="NCBI Taxonomy" id="588581"/>
    <lineage>
        <taxon>Bacteria</taxon>
        <taxon>Bacillati</taxon>
        <taxon>Bacillota</taxon>
        <taxon>Clostridia</taxon>
        <taxon>Eubacteriales</taxon>
        <taxon>Oscillospiraceae</taxon>
        <taxon>Ruminiclostridium</taxon>
    </lineage>
</organism>
<dbReference type="eggNOG" id="COG1609">
    <property type="taxonomic scope" value="Bacteria"/>
</dbReference>
<dbReference type="PANTHER" id="PTHR30146">
    <property type="entry name" value="LACI-RELATED TRANSCRIPTIONAL REPRESSOR"/>
    <property type="match status" value="1"/>
</dbReference>
<evidence type="ECO:0000256" key="3">
    <source>
        <dbReference type="ARBA" id="ARBA00023163"/>
    </source>
</evidence>
<dbReference type="STRING" id="588581.Cpap_1425"/>
<gene>
    <name evidence="5" type="ORF">Cpap_1425</name>
</gene>
<dbReference type="OrthoDB" id="2029945at2"/>
<dbReference type="RefSeq" id="WP_004620946.1">
    <property type="nucleotide sequence ID" value="NZ_ACXX02000011.1"/>
</dbReference>
<dbReference type="Pfam" id="PF00356">
    <property type="entry name" value="LacI"/>
    <property type="match status" value="1"/>
</dbReference>
<protein>
    <submittedName>
        <fullName evidence="5">Transcriptional regulator, LacI family</fullName>
    </submittedName>
</protein>
<dbReference type="SMART" id="SM00354">
    <property type="entry name" value="HTH_LACI"/>
    <property type="match status" value="1"/>
</dbReference>
<dbReference type="InterPro" id="IPR046335">
    <property type="entry name" value="LacI/GalR-like_sensor"/>
</dbReference>
<name>F1TFG1_9FIRM</name>
<dbReference type="AlphaFoldDB" id="F1TFG1"/>
<comment type="caution">
    <text evidence="5">The sequence shown here is derived from an EMBL/GenBank/DDBJ whole genome shotgun (WGS) entry which is preliminary data.</text>
</comment>
<dbReference type="InterPro" id="IPR010982">
    <property type="entry name" value="Lambda_DNA-bd_dom_sf"/>
</dbReference>
<dbReference type="GO" id="GO:0000976">
    <property type="term" value="F:transcription cis-regulatory region binding"/>
    <property type="evidence" value="ECO:0007669"/>
    <property type="project" value="TreeGrafter"/>
</dbReference>
<evidence type="ECO:0000256" key="1">
    <source>
        <dbReference type="ARBA" id="ARBA00023015"/>
    </source>
</evidence>
<keyword evidence="2" id="KW-0238">DNA-binding</keyword>
<reference evidence="5" key="1">
    <citation type="submission" date="2009-07" db="EMBL/GenBank/DDBJ databases">
        <authorList>
            <consortium name="US DOE Joint Genome Institute (JGI-PGF)"/>
            <person name="Lucas S."/>
            <person name="Copeland A."/>
            <person name="Lapidus A."/>
            <person name="Glavina del Rio T."/>
            <person name="Tice H."/>
            <person name="Bruce D."/>
            <person name="Goodwin L."/>
            <person name="Pitluck S."/>
            <person name="Larimer F."/>
            <person name="Land M.L."/>
            <person name="Mouttaki H."/>
            <person name="He Z."/>
            <person name="Zhou J."/>
            <person name="Hemme C.L."/>
        </authorList>
    </citation>
    <scope>NUCLEOTIDE SEQUENCE [LARGE SCALE GENOMIC DNA]</scope>
    <source>
        <strain evidence="5">DSM 2782</strain>
    </source>
</reference>